<dbReference type="InterPro" id="IPR050773">
    <property type="entry name" value="CbxX/CfxQ_RuBisCO_ESX"/>
</dbReference>
<dbReference type="Gene3D" id="3.40.50.300">
    <property type="entry name" value="P-loop containing nucleotide triphosphate hydrolases"/>
    <property type="match status" value="2"/>
</dbReference>
<dbReference type="Gene3D" id="1.10.8.60">
    <property type="match status" value="2"/>
</dbReference>
<evidence type="ECO:0000256" key="3">
    <source>
        <dbReference type="ARBA" id="ARBA00022840"/>
    </source>
</evidence>
<dbReference type="FunFam" id="3.40.50.300:FF:000216">
    <property type="entry name" value="Type VII secretion ATPase EccA"/>
    <property type="match status" value="2"/>
</dbReference>
<dbReference type="CDD" id="cd00009">
    <property type="entry name" value="AAA"/>
    <property type="match status" value="2"/>
</dbReference>
<dbReference type="AlphaFoldDB" id="A0A9X3SHQ7"/>
<dbReference type="RefSeq" id="WP_270072864.1">
    <property type="nucleotide sequence ID" value="NZ_JAJAQC010000024.1"/>
</dbReference>
<dbReference type="InterPro" id="IPR003959">
    <property type="entry name" value="ATPase_AAA_core"/>
</dbReference>
<dbReference type="InterPro" id="IPR003593">
    <property type="entry name" value="AAA+_ATPase"/>
</dbReference>
<reference evidence="6" key="1">
    <citation type="submission" date="2021-10" db="EMBL/GenBank/DDBJ databases">
        <title>Streptomonospora sp. nov., isolated from mangrove soil.</title>
        <authorList>
            <person name="Chen X."/>
            <person name="Ge X."/>
            <person name="Liu W."/>
        </authorList>
    </citation>
    <scope>NUCLEOTIDE SEQUENCE</scope>
    <source>
        <strain evidence="6">S1-112</strain>
    </source>
</reference>
<dbReference type="PANTHER" id="PTHR43392:SF2">
    <property type="entry name" value="AAA-TYPE ATPASE FAMILY PROTEIN _ ANKYRIN REPEAT FAMILY PROTEIN"/>
    <property type="match status" value="1"/>
</dbReference>
<evidence type="ECO:0000313" key="7">
    <source>
        <dbReference type="Proteomes" id="UP001140076"/>
    </source>
</evidence>
<dbReference type="Gene3D" id="2.160.20.20">
    <property type="match status" value="1"/>
</dbReference>
<dbReference type="Pfam" id="PF13229">
    <property type="entry name" value="Beta_helix"/>
    <property type="match status" value="1"/>
</dbReference>
<dbReference type="InterPro" id="IPR012332">
    <property type="entry name" value="Autotransporter_pectin_lyase_C"/>
</dbReference>
<organism evidence="6 7">
    <name type="scientific">Streptomonospora mangrovi</name>
    <dbReference type="NCBI Taxonomy" id="2883123"/>
    <lineage>
        <taxon>Bacteria</taxon>
        <taxon>Bacillati</taxon>
        <taxon>Actinomycetota</taxon>
        <taxon>Actinomycetes</taxon>
        <taxon>Streptosporangiales</taxon>
        <taxon>Nocardiopsidaceae</taxon>
        <taxon>Streptomonospora</taxon>
    </lineage>
</organism>
<dbReference type="InterPro" id="IPR000641">
    <property type="entry name" value="CbxX/CfxQ"/>
</dbReference>
<evidence type="ECO:0000256" key="2">
    <source>
        <dbReference type="ARBA" id="ARBA00022741"/>
    </source>
</evidence>
<gene>
    <name evidence="6" type="ORF">LG943_14880</name>
</gene>
<name>A0A9X3SHQ7_9ACTN</name>
<protein>
    <submittedName>
        <fullName evidence="6">AAA family ATPase</fullName>
    </submittedName>
</protein>
<dbReference type="GO" id="GO:0005524">
    <property type="term" value="F:ATP binding"/>
    <property type="evidence" value="ECO:0007669"/>
    <property type="project" value="UniProtKB-KW"/>
</dbReference>
<keyword evidence="3" id="KW-0067">ATP-binding</keyword>
<evidence type="ECO:0000256" key="1">
    <source>
        <dbReference type="ARBA" id="ARBA00010378"/>
    </source>
</evidence>
<evidence type="ECO:0000259" key="5">
    <source>
        <dbReference type="SMART" id="SM00382"/>
    </source>
</evidence>
<dbReference type="Proteomes" id="UP001140076">
    <property type="component" value="Unassembled WGS sequence"/>
</dbReference>
<dbReference type="SUPFAM" id="SSF51126">
    <property type="entry name" value="Pectin lyase-like"/>
    <property type="match status" value="2"/>
</dbReference>
<dbReference type="Pfam" id="PF00004">
    <property type="entry name" value="AAA"/>
    <property type="match status" value="2"/>
</dbReference>
<feature type="domain" description="AAA+ ATPase" evidence="5">
    <location>
        <begin position="861"/>
        <end position="1038"/>
    </location>
</feature>
<keyword evidence="7" id="KW-1185">Reference proteome</keyword>
<feature type="domain" description="AAA+ ATPase" evidence="5">
    <location>
        <begin position="577"/>
        <end position="717"/>
    </location>
</feature>
<evidence type="ECO:0000313" key="6">
    <source>
        <dbReference type="EMBL" id="MDA0565589.1"/>
    </source>
</evidence>
<dbReference type="InterPro" id="IPR039448">
    <property type="entry name" value="Beta_helix"/>
</dbReference>
<keyword evidence="2" id="KW-0547">Nucleotide-binding</keyword>
<proteinExistence type="inferred from homology"/>
<dbReference type="InterPro" id="IPR011050">
    <property type="entry name" value="Pectin_lyase_fold/virulence"/>
</dbReference>
<evidence type="ECO:0000256" key="4">
    <source>
        <dbReference type="SAM" id="MobiDB-lite"/>
    </source>
</evidence>
<dbReference type="GO" id="GO:0016887">
    <property type="term" value="F:ATP hydrolysis activity"/>
    <property type="evidence" value="ECO:0007669"/>
    <property type="project" value="InterPro"/>
</dbReference>
<dbReference type="PRINTS" id="PR00819">
    <property type="entry name" value="CBXCFQXSUPER"/>
</dbReference>
<accession>A0A9X3SHQ7</accession>
<dbReference type="SUPFAM" id="SSF52540">
    <property type="entry name" value="P-loop containing nucleoside triphosphate hydrolases"/>
    <property type="match status" value="2"/>
</dbReference>
<comment type="similarity">
    <text evidence="1">Belongs to the CbxX/CfxQ family.</text>
</comment>
<dbReference type="Pfam" id="PF17866">
    <property type="entry name" value="AAA_lid_6"/>
    <property type="match status" value="2"/>
</dbReference>
<sequence>MYTVQVSQSRRRAASDLKTVLDTYPDTDLYLYVEPGEYVAAEPFTIRRHVILVPTAGPGSVTVTVPGSNVFNVRAGRLELYGVGVRNSSTEYPPLYAHPGTVVRAVDAVFEAPLRVNAVQATAEFARCAFHGGGLLLDRTGGAVHESRFTGARLAVSGACSPELRDLSFTGSSDGNAVFIEGGASPAVRGLRITDAGSAAYPALAVTGRTTVEIADCTITGTTSVPLIAKDGADLTLRGLRIEGGLADHNSIGVENDCRVRVTDAEILDSPGCAVHAVGGTLSLTGLRARRPAYLGVSVVDGRLDGENVRVEHPLKGGIALKNTTTALTDVVVEADAAPSDDPDQHGYAALDVSGGRLEADGLRVSGSFVGVSASDDATLTLRGFDVTGSAANGLVLRNGSFGEISDARITDSAKDSVNLSGSRLILSDAEISGTQTLAIGVEDNASATLTDTTVTGGANGAVFLTERARLRLVRCTIDGGQGPGIVGPREAILQMDDTAVTDQDADGTRVKAAAGAESDAHPDAAGGPRPQPLEELLAELDAMTGLAGVKKEIRSVVAMQQVSEKRARAGLPKLNLSRHLVFSGPPGTGKTTVARLYGRILRSLGALDKGTFVEVARADLVGQHLGETTQKTTEVFQRARGGVLFIDEAYALSRRFGSGSDFGQEAIDTLIKLMEDHRDEVVVVFAGYSSEMRSFLEANPGLKSRVSRTVEFENYSPEELTSIFAGMAAAQGYVLGEGVRDLVAAHFRRQSRDSSFGNGREARRVLEGVIQRQAERIMESAAETADDFALILPEDLDGLVGPGLAARVGDPRDQEQTRALLAKLENMIGLAEVKEQVAAMIALLSAGRRRQAAGLEAPQPSRHLVFTGAPGTGKTTVARIYGELLAAMGVLAQGQVVEVARADLVAGYVGHTAQQTREVFERARGGVLFIDEAYSLTRGGAGGADFGREAVDTLIKLMEDHRDEVVVIVAGYTEEMAEFLRSNPGLASRFSRTVTFASYTPEELVRIFTATAAQADFAVPAATAARVEQVLRAQESRFAEGNAREVRKLLEDSVTRQSRRIERLAREGAEPTTEDLQTLLPEDIG</sequence>
<dbReference type="PANTHER" id="PTHR43392">
    <property type="entry name" value="AAA-TYPE ATPASE FAMILY PROTEIN / ANKYRIN REPEAT FAMILY PROTEIN"/>
    <property type="match status" value="1"/>
</dbReference>
<dbReference type="InterPro" id="IPR041627">
    <property type="entry name" value="AAA_lid_6"/>
</dbReference>
<dbReference type="EMBL" id="JAJAQC010000024">
    <property type="protein sequence ID" value="MDA0565589.1"/>
    <property type="molecule type" value="Genomic_DNA"/>
</dbReference>
<comment type="caution">
    <text evidence="6">The sequence shown here is derived from an EMBL/GenBank/DDBJ whole genome shotgun (WGS) entry which is preliminary data.</text>
</comment>
<feature type="region of interest" description="Disordered" evidence="4">
    <location>
        <begin position="501"/>
        <end position="532"/>
    </location>
</feature>
<dbReference type="SMART" id="SM00382">
    <property type="entry name" value="AAA"/>
    <property type="match status" value="2"/>
</dbReference>
<dbReference type="InterPro" id="IPR027417">
    <property type="entry name" value="P-loop_NTPase"/>
</dbReference>